<name>A0A5K7S3W9_9BACT</name>
<evidence type="ECO:0000313" key="2">
    <source>
        <dbReference type="Proteomes" id="UP001193389"/>
    </source>
</evidence>
<evidence type="ECO:0000313" key="1">
    <source>
        <dbReference type="EMBL" id="BBE16199.1"/>
    </source>
</evidence>
<organism evidence="1 2">
    <name type="scientific">Aquipluma nitroreducens</name>
    <dbReference type="NCBI Taxonomy" id="2010828"/>
    <lineage>
        <taxon>Bacteria</taxon>
        <taxon>Pseudomonadati</taxon>
        <taxon>Bacteroidota</taxon>
        <taxon>Bacteroidia</taxon>
        <taxon>Marinilabiliales</taxon>
        <taxon>Prolixibacteraceae</taxon>
        <taxon>Aquipluma</taxon>
    </lineage>
</organism>
<dbReference type="AlphaFoldDB" id="A0A5K7S3W9"/>
<gene>
    <name evidence="1" type="ORF">AQPE_0336</name>
</gene>
<protein>
    <submittedName>
        <fullName evidence="1">Uncharacterized protein</fullName>
    </submittedName>
</protein>
<reference evidence="1" key="1">
    <citation type="journal article" date="2020" name="Int. J. Syst. Evol. Microbiol.">
        <title>Aquipluma nitroreducens gen. nov. sp. nov., a novel facultatively anaerobic bacterium isolated from a freshwater lake.</title>
        <authorList>
            <person name="Watanabe M."/>
            <person name="Kojima H."/>
            <person name="Fukui M."/>
        </authorList>
    </citation>
    <scope>NUCLEOTIDE SEQUENCE</scope>
    <source>
        <strain evidence="1">MeG22</strain>
    </source>
</reference>
<accession>A0A5K7S3W9</accession>
<dbReference type="KEGG" id="anf:AQPE_0336"/>
<keyword evidence="2" id="KW-1185">Reference proteome</keyword>
<dbReference type="Proteomes" id="UP001193389">
    <property type="component" value="Chromosome"/>
</dbReference>
<sequence length="40" mass="4662">MTPISYTLYNFVVQYCAKKILVKWKGRGQNMDGVNRIDNP</sequence>
<dbReference type="EMBL" id="AP018694">
    <property type="protein sequence ID" value="BBE16199.1"/>
    <property type="molecule type" value="Genomic_DNA"/>
</dbReference>
<proteinExistence type="predicted"/>